<keyword evidence="7" id="KW-1185">Reference proteome</keyword>
<dbReference type="GO" id="GO:0005886">
    <property type="term" value="C:plasma membrane"/>
    <property type="evidence" value="ECO:0007669"/>
    <property type="project" value="UniProtKB-SubCell"/>
</dbReference>
<evidence type="ECO:0000256" key="3">
    <source>
        <dbReference type="ARBA" id="ARBA00023136"/>
    </source>
</evidence>
<dbReference type="KEGG" id="ppsr:I6J18_06735"/>
<evidence type="ECO:0000256" key="2">
    <source>
        <dbReference type="ARBA" id="ARBA00005278"/>
    </source>
</evidence>
<feature type="transmembrane region" description="Helical" evidence="5">
    <location>
        <begin position="363"/>
        <end position="383"/>
    </location>
</feature>
<gene>
    <name evidence="6" type="ORF">I6J18_06735</name>
</gene>
<comment type="similarity">
    <text evidence="2 4">Belongs to the GerABKA family.</text>
</comment>
<evidence type="ECO:0000256" key="1">
    <source>
        <dbReference type="ARBA" id="ARBA00004141"/>
    </source>
</evidence>
<dbReference type="RefSeq" id="WP_040376477.1">
    <property type="nucleotide sequence ID" value="NZ_CP068053.1"/>
</dbReference>
<feature type="transmembrane region" description="Helical" evidence="5">
    <location>
        <begin position="337"/>
        <end position="357"/>
    </location>
</feature>
<dbReference type="AlphaFoldDB" id="A0A974NPU3"/>
<keyword evidence="5" id="KW-1133">Transmembrane helix</keyword>
<dbReference type="PANTHER" id="PTHR22550:SF5">
    <property type="entry name" value="LEUCINE ZIPPER PROTEIN 4"/>
    <property type="match status" value="1"/>
</dbReference>
<dbReference type="PIRSF" id="PIRSF005690">
    <property type="entry name" value="GerBA"/>
    <property type="match status" value="1"/>
</dbReference>
<dbReference type="PANTHER" id="PTHR22550">
    <property type="entry name" value="SPORE GERMINATION PROTEIN"/>
    <property type="match status" value="1"/>
</dbReference>
<name>A0A974NPU3_PERPY</name>
<dbReference type="InterPro" id="IPR004995">
    <property type="entry name" value="Spore_Ger"/>
</dbReference>
<dbReference type="GO" id="GO:0009847">
    <property type="term" value="P:spore germination"/>
    <property type="evidence" value="ECO:0007669"/>
    <property type="project" value="UniProtKB-UniRule"/>
</dbReference>
<dbReference type="EMBL" id="CP068053">
    <property type="protein sequence ID" value="QQT01553.1"/>
    <property type="molecule type" value="Genomic_DNA"/>
</dbReference>
<evidence type="ECO:0000256" key="5">
    <source>
        <dbReference type="SAM" id="Phobius"/>
    </source>
</evidence>
<dbReference type="Proteomes" id="UP000595254">
    <property type="component" value="Chromosome"/>
</dbReference>
<feature type="transmembrane region" description="Helical" evidence="5">
    <location>
        <begin position="230"/>
        <end position="248"/>
    </location>
</feature>
<protein>
    <submittedName>
        <fullName evidence="6">Spore germination protein</fullName>
    </submittedName>
</protein>
<dbReference type="InterPro" id="IPR050768">
    <property type="entry name" value="UPF0353/GerABKA_families"/>
</dbReference>
<feature type="transmembrane region" description="Helical" evidence="5">
    <location>
        <begin position="395"/>
        <end position="420"/>
    </location>
</feature>
<accession>A0A974NPU3</accession>
<feature type="transmembrane region" description="Helical" evidence="5">
    <location>
        <begin position="311"/>
        <end position="330"/>
    </location>
</feature>
<keyword evidence="5" id="KW-0812">Transmembrane</keyword>
<dbReference type="Pfam" id="PF03323">
    <property type="entry name" value="GerA"/>
    <property type="match status" value="1"/>
</dbReference>
<evidence type="ECO:0000313" key="6">
    <source>
        <dbReference type="EMBL" id="QQT01553.1"/>
    </source>
</evidence>
<keyword evidence="3 4" id="KW-0472">Membrane</keyword>
<evidence type="ECO:0000313" key="7">
    <source>
        <dbReference type="Proteomes" id="UP000595254"/>
    </source>
</evidence>
<evidence type="ECO:0000256" key="4">
    <source>
        <dbReference type="PIRNR" id="PIRNR005690"/>
    </source>
</evidence>
<feature type="transmembrane region" description="Helical" evidence="5">
    <location>
        <begin position="269"/>
        <end position="291"/>
    </location>
</feature>
<proteinExistence type="inferred from homology"/>
<sequence length="440" mass="49562">MKSLLVDINEAFKNAEDFFKEPFTVDSEAVLLLGLNSLVDLVNTKEMLKKGMDPTTEITLVKRTFFNRRLVEINCEEAIDSILQGKLIVFSKEQNKMFLFEPLPKELNRSIEQPTNENVIQGPLDSFIEDMSTNIGLVRKKVYSDQLSVKTYTVGSDQKKKLTIVYLENCADKDMIKKIISHIEVNQQKNIFYLQHLYRFMGIRKWEVIPQFNMTEMPLETVDCLNKGRVILFVDGFPFALILPHLLWDMFAQANDRNYSIPIMSAMRFLRVLGAFVTLTFPALYVALVAVNPEVLKVELALSIAQSREGIPYPPFVEMTLMLLIIELIVEASIRLPLSIGPTVTMVGGIVIGQAVVDAKLVSNLLIIVVAATSIANSTVIGFQNALILRLLKYVIVIFASIYGVLGVLTGLVFISAYFASRVIFGIPYTSFAKRRREIG</sequence>
<comment type="subcellular location">
    <subcellularLocation>
        <location evidence="4">Cell membrane</location>
    </subcellularLocation>
    <subcellularLocation>
        <location evidence="1">Membrane</location>
        <topology evidence="1">Multi-pass membrane protein</topology>
    </subcellularLocation>
</comment>
<organism evidence="6 7">
    <name type="scientific">Peribacillus psychrosaccharolyticus</name>
    <name type="common">Bacillus psychrosaccharolyticus</name>
    <dbReference type="NCBI Taxonomy" id="1407"/>
    <lineage>
        <taxon>Bacteria</taxon>
        <taxon>Bacillati</taxon>
        <taxon>Bacillota</taxon>
        <taxon>Bacilli</taxon>
        <taxon>Bacillales</taxon>
        <taxon>Bacillaceae</taxon>
        <taxon>Peribacillus</taxon>
    </lineage>
</organism>
<reference evidence="6 7" key="1">
    <citation type="submission" date="2021-01" db="EMBL/GenBank/DDBJ databases">
        <title>FDA dAtabase for Regulatory Grade micrObial Sequences (FDA-ARGOS): Supporting development and validation of Infectious Disease Dx tests.</title>
        <authorList>
            <person name="Nelson B."/>
            <person name="Plummer A."/>
            <person name="Tallon L."/>
            <person name="Sadzewicz L."/>
            <person name="Zhao X."/>
            <person name="Boylan J."/>
            <person name="Ott S."/>
            <person name="Bowen H."/>
            <person name="Vavikolanu K."/>
            <person name="Mehta A."/>
            <person name="Aluvathingal J."/>
            <person name="Nadendla S."/>
            <person name="Myers T."/>
            <person name="Yan Y."/>
            <person name="Sichtig H."/>
        </authorList>
    </citation>
    <scope>NUCLEOTIDE SEQUENCE [LARGE SCALE GENOMIC DNA]</scope>
    <source>
        <strain evidence="6 7">FDAARGOS_1161</strain>
    </source>
</reference>